<evidence type="ECO:0000313" key="3">
    <source>
        <dbReference type="Proteomes" id="UP000248916"/>
    </source>
</evidence>
<comment type="caution">
    <text evidence="2">The sequence shown here is derived from an EMBL/GenBank/DDBJ whole genome shotgun (WGS) entry which is preliminary data.</text>
</comment>
<dbReference type="Proteomes" id="UP000248916">
    <property type="component" value="Unassembled WGS sequence"/>
</dbReference>
<dbReference type="RefSeq" id="WP_146259439.1">
    <property type="nucleotide sequence ID" value="NZ_QKZL01000015.1"/>
</dbReference>
<name>A0A2W7PXA6_9RHOB</name>
<evidence type="ECO:0000313" key="2">
    <source>
        <dbReference type="EMBL" id="PZX14169.1"/>
    </source>
</evidence>
<reference evidence="2 3" key="1">
    <citation type="submission" date="2018-06" db="EMBL/GenBank/DDBJ databases">
        <title>Genomic Encyclopedia of Archaeal and Bacterial Type Strains, Phase II (KMG-II): from individual species to whole genera.</title>
        <authorList>
            <person name="Goeker M."/>
        </authorList>
    </citation>
    <scope>NUCLEOTIDE SEQUENCE [LARGE SCALE GENOMIC DNA]</scope>
    <source>
        <strain evidence="2 3">DSM 22009</strain>
    </source>
</reference>
<dbReference type="Gene3D" id="1.10.1220.190">
    <property type="entry name" value="VirC2, RHH domain"/>
    <property type="match status" value="1"/>
</dbReference>
<feature type="region of interest" description="Disordered" evidence="1">
    <location>
        <begin position="1"/>
        <end position="149"/>
    </location>
</feature>
<feature type="compositionally biased region" description="Basic and acidic residues" evidence="1">
    <location>
        <begin position="32"/>
        <end position="44"/>
    </location>
</feature>
<dbReference type="InterPro" id="IPR038473">
    <property type="entry name" value="VirC2_C_sf"/>
</dbReference>
<gene>
    <name evidence="2" type="ORF">LX81_02968</name>
</gene>
<accession>A0A2W7PXA6</accession>
<protein>
    <submittedName>
        <fullName evidence="2">Uncharacterized protein</fullName>
    </submittedName>
</protein>
<evidence type="ECO:0000256" key="1">
    <source>
        <dbReference type="SAM" id="MobiDB-lite"/>
    </source>
</evidence>
<keyword evidence="3" id="KW-1185">Reference proteome</keyword>
<feature type="compositionally biased region" description="Basic and acidic residues" evidence="1">
    <location>
        <begin position="55"/>
        <end position="84"/>
    </location>
</feature>
<dbReference type="EMBL" id="QKZL01000015">
    <property type="protein sequence ID" value="PZX14169.1"/>
    <property type="molecule type" value="Genomic_DNA"/>
</dbReference>
<organism evidence="2 3">
    <name type="scientific">Palleronia aestuarii</name>
    <dbReference type="NCBI Taxonomy" id="568105"/>
    <lineage>
        <taxon>Bacteria</taxon>
        <taxon>Pseudomonadati</taxon>
        <taxon>Pseudomonadota</taxon>
        <taxon>Alphaproteobacteria</taxon>
        <taxon>Rhodobacterales</taxon>
        <taxon>Roseobacteraceae</taxon>
        <taxon>Palleronia</taxon>
    </lineage>
</organism>
<sequence>MTRKLRKRPDGLSYKEVFSLNDANDEGASKAARSDDTPRSEAPDNKPVPLQAVRSDQHAIEPDRADELSAVEADKTDLGRKPVAVDKTPQVPNADRGSQTEGSKPDETSDLVAGPMDQAPTGLPKRADETPPSRKPKSAPAPSPEKSRLRGYLPFPALGVSSSFDAIHDAYGLKFATKHFLDKAIEGFVEAVRAGKGPTKNLRPDYPSMPDKVQATRHVPLDVVDHVREMIDPMGLLPHGTLGTRVLEMAMAWHMRNDGKKN</sequence>
<dbReference type="AlphaFoldDB" id="A0A2W7PXA6"/>
<proteinExistence type="predicted"/>